<keyword evidence="2" id="KW-1185">Reference proteome</keyword>
<dbReference type="EMBL" id="CP042469">
    <property type="protein sequence ID" value="QOX62969.1"/>
    <property type="molecule type" value="Genomic_DNA"/>
</dbReference>
<protein>
    <submittedName>
        <fullName evidence="1">Amidohydrolase</fullName>
    </submittedName>
</protein>
<sequence length="415" mass="45620">MWHGINQCFPNTEKQLILRGRDFNLVSHVKLDELVTESEKWAVSVRQDLHQWPELGNEECRTSERIKRELSILNIDYQEVLSTGVVGTIHKSAEKKTVALRADMDALPIQETVLLPFASRRKGLMHACGHDVHMAVVLGTARVLNEIKDEINGNVKFIFQPAEETTGGARRMMRRGCLSPRTDFILGLHVKPDLPAGTIGIKYGKVHASSDTFHITVKGKHSHGAYPEMGIDAIAAAAQIICGAQSIVARNVSPLNPAVITFGSVHGGTAVNLIADTVIMEGTIRALDSFSREFLKIRLKEMAQSTAKAYGARAEVKFKKGYPVLTNDNIVVDAVRNAVICETAIEKVVELKEPTMGVEDFSYYLEKVPGAFFFLGSGFKGRENDGIHSGGFEVDEKCIGIGIQLLVMSVLKLLE</sequence>
<dbReference type="Proteomes" id="UP000594014">
    <property type="component" value="Chromosome"/>
</dbReference>
<accession>A0ACD1A9F9</accession>
<name>A0ACD1A9F9_9FIRM</name>
<organism evidence="1 2">
    <name type="scientific">Anoxybacterium hadale</name>
    <dbReference type="NCBI Taxonomy" id="3408580"/>
    <lineage>
        <taxon>Bacteria</taxon>
        <taxon>Bacillati</taxon>
        <taxon>Bacillota</taxon>
        <taxon>Clostridia</taxon>
        <taxon>Peptostreptococcales</taxon>
        <taxon>Anaerovoracaceae</taxon>
        <taxon>Anoxybacterium</taxon>
    </lineage>
</organism>
<evidence type="ECO:0000313" key="2">
    <source>
        <dbReference type="Proteomes" id="UP000594014"/>
    </source>
</evidence>
<reference evidence="1" key="1">
    <citation type="submission" date="2019-08" db="EMBL/GenBank/DDBJ databases">
        <title>Genome sequence of Clostridiales bacterium MT110.</title>
        <authorList>
            <person name="Cao J."/>
        </authorList>
    </citation>
    <scope>NUCLEOTIDE SEQUENCE</scope>
    <source>
        <strain evidence="1">MT110</strain>
    </source>
</reference>
<gene>
    <name evidence="1" type="ORF">FRZ06_06250</name>
</gene>
<evidence type="ECO:0000313" key="1">
    <source>
        <dbReference type="EMBL" id="QOX62969.1"/>
    </source>
</evidence>
<proteinExistence type="predicted"/>